<organism evidence="9 10">
    <name type="scientific">Streptomyces oryzae</name>
    <dbReference type="NCBI Taxonomy" id="1434886"/>
    <lineage>
        <taxon>Bacteria</taxon>
        <taxon>Bacillati</taxon>
        <taxon>Actinomycetota</taxon>
        <taxon>Actinomycetes</taxon>
        <taxon>Kitasatosporales</taxon>
        <taxon>Streptomycetaceae</taxon>
        <taxon>Streptomyces</taxon>
    </lineage>
</organism>
<feature type="transmembrane region" description="Helical" evidence="7">
    <location>
        <begin position="117"/>
        <end position="138"/>
    </location>
</feature>
<dbReference type="PROSITE" id="PS51002">
    <property type="entry name" value="CYTB_NTER"/>
    <property type="match status" value="1"/>
</dbReference>
<evidence type="ECO:0000256" key="4">
    <source>
        <dbReference type="ARBA" id="ARBA00029351"/>
    </source>
</evidence>
<feature type="transmembrane region" description="Helical" evidence="7">
    <location>
        <begin position="386"/>
        <end position="403"/>
    </location>
</feature>
<reference evidence="9 10" key="1">
    <citation type="submission" date="2020-11" db="EMBL/GenBank/DDBJ databases">
        <title>Streptomyces spirodelae sp. nov., isolated from duckweed.</title>
        <authorList>
            <person name="Saimee Y."/>
            <person name="Duangmal K."/>
        </authorList>
    </citation>
    <scope>NUCLEOTIDE SEQUENCE [LARGE SCALE GENOMIC DNA]</scope>
    <source>
        <strain evidence="9 10">S16-07</strain>
    </source>
</reference>
<evidence type="ECO:0000256" key="5">
    <source>
        <dbReference type="ARBA" id="ARBA00029568"/>
    </source>
</evidence>
<feature type="transmembrane region" description="Helical" evidence="7">
    <location>
        <begin position="150"/>
        <end position="170"/>
    </location>
</feature>
<dbReference type="InterPro" id="IPR016174">
    <property type="entry name" value="Di-haem_cyt_TM"/>
</dbReference>
<keyword evidence="7" id="KW-0812">Transmembrane</keyword>
<sequence>MSTTKTAPAGARTDAPSAGVRIADWADGRLGIYNFRFLIRKVFPDHWSFMFGEIALYSFIVLLLTGVWLTMFFDPSMTEVVYEGTHAPLHGVPMSRAYESTIEISFDVRGGLLIRQLHHWSALIMIGALCIHTLRHFLTGSFRKPREANWLIGFMLLVLVTLEGFLGYSLPDDLLSGTGLRIAEGVTLAIPLVGTYLAMFLFGGEYPGHDVIGRFYSFHILLVPGIILALVTVHLILVFYHKHTQFRGPARTEQNVVGQPLLPHYTAKAGGFFFLVTGLLALLAGIAQINPVWRVGPYRAEQISQGSQPDWYMGFLEGALRAMPAWEFVLPGGYTVNMGVLLPAVVLPTVMMLVIALWPFLEAWVTGDQREHHLLDRPRDHPTRTAFGIAFVSLYLVLFFGGANDVLAESFHLSLNAITWAVRFGFFVVPALTYIITKRICLALQRRERDELLHGRETGRIRRLPHGEFVEVHEPLDRWHEYTLLAREDYKPLPKPRAEHDGVRNPGYRKQMLRYRFSRWLYGGNIAKPTAQELEHGALEHGDHAPHGPGSSGGHAAIGAQRSSAVDQESDQSLN</sequence>
<feature type="transmembrane region" description="Helical" evidence="7">
    <location>
        <begin position="415"/>
        <end position="437"/>
    </location>
</feature>
<name>A0ABS3X902_9ACTN</name>
<comment type="caution">
    <text evidence="9">The sequence shown here is derived from an EMBL/GenBank/DDBJ whole genome shotgun (WGS) entry which is preliminary data.</text>
</comment>
<evidence type="ECO:0000259" key="8">
    <source>
        <dbReference type="PROSITE" id="PS51002"/>
    </source>
</evidence>
<feature type="compositionally biased region" description="Polar residues" evidence="6">
    <location>
        <begin position="561"/>
        <end position="575"/>
    </location>
</feature>
<evidence type="ECO:0000313" key="10">
    <source>
        <dbReference type="Proteomes" id="UP001519064"/>
    </source>
</evidence>
<dbReference type="Gene3D" id="1.20.810.10">
    <property type="entry name" value="Cytochrome Bc1 Complex, Chain C"/>
    <property type="match status" value="1"/>
</dbReference>
<dbReference type="Pfam" id="PF13631">
    <property type="entry name" value="Cytochrom_B_N_2"/>
    <property type="match status" value="1"/>
</dbReference>
<dbReference type="EC" id="7.1.1.8" evidence="2"/>
<dbReference type="InterPro" id="IPR005797">
    <property type="entry name" value="Cyt_b/b6_N"/>
</dbReference>
<dbReference type="SUPFAM" id="SSF81342">
    <property type="entry name" value="Transmembrane di-heme cytochromes"/>
    <property type="match status" value="1"/>
</dbReference>
<feature type="region of interest" description="Disordered" evidence="6">
    <location>
        <begin position="536"/>
        <end position="575"/>
    </location>
</feature>
<feature type="transmembrane region" description="Helical" evidence="7">
    <location>
        <begin position="341"/>
        <end position="365"/>
    </location>
</feature>
<comment type="catalytic activity">
    <reaction evidence="4">
        <text>a quinol + 2 Fe(III)-[cytochrome c](out) = a quinone + 2 Fe(II)-[cytochrome c](out) + 2 H(+)(out)</text>
        <dbReference type="Rhea" id="RHEA:11484"/>
        <dbReference type="Rhea" id="RHEA-COMP:10350"/>
        <dbReference type="Rhea" id="RHEA-COMP:14399"/>
        <dbReference type="ChEBI" id="CHEBI:15378"/>
        <dbReference type="ChEBI" id="CHEBI:24646"/>
        <dbReference type="ChEBI" id="CHEBI:29033"/>
        <dbReference type="ChEBI" id="CHEBI:29034"/>
        <dbReference type="ChEBI" id="CHEBI:132124"/>
        <dbReference type="EC" id="7.1.1.8"/>
    </reaction>
</comment>
<gene>
    <name evidence="9" type="ORF">ITI46_09130</name>
</gene>
<protein>
    <recommendedName>
        <fullName evidence="3">Cytochrome bc1 complex cytochrome b subunit</fullName>
        <ecNumber evidence="2">7.1.1.8</ecNumber>
    </recommendedName>
    <alternativeName>
        <fullName evidence="5">Cytochrome bc1 reductase complex subunit QcrB</fullName>
    </alternativeName>
</protein>
<dbReference type="InterPro" id="IPR027387">
    <property type="entry name" value="Cytb/b6-like_sf"/>
</dbReference>
<evidence type="ECO:0000256" key="7">
    <source>
        <dbReference type="SAM" id="Phobius"/>
    </source>
</evidence>
<accession>A0ABS3X902</accession>
<feature type="transmembrane region" description="Helical" evidence="7">
    <location>
        <begin position="54"/>
        <end position="73"/>
    </location>
</feature>
<evidence type="ECO:0000313" key="9">
    <source>
        <dbReference type="EMBL" id="MBO8191837.1"/>
    </source>
</evidence>
<evidence type="ECO:0000256" key="3">
    <source>
        <dbReference type="ARBA" id="ARBA00016116"/>
    </source>
</evidence>
<keyword evidence="7" id="KW-0472">Membrane</keyword>
<feature type="transmembrane region" description="Helical" evidence="7">
    <location>
        <begin position="269"/>
        <end position="290"/>
    </location>
</feature>
<comment type="cofactor">
    <cofactor evidence="1">
        <name>heme</name>
        <dbReference type="ChEBI" id="CHEBI:30413"/>
    </cofactor>
</comment>
<keyword evidence="10" id="KW-1185">Reference proteome</keyword>
<dbReference type="PANTHER" id="PTHR19271:SF16">
    <property type="entry name" value="CYTOCHROME B"/>
    <property type="match status" value="1"/>
</dbReference>
<dbReference type="EMBL" id="JADKMA010000033">
    <property type="protein sequence ID" value="MBO8191837.1"/>
    <property type="molecule type" value="Genomic_DNA"/>
</dbReference>
<evidence type="ECO:0000256" key="2">
    <source>
        <dbReference type="ARBA" id="ARBA00012951"/>
    </source>
</evidence>
<feature type="compositionally biased region" description="Basic and acidic residues" evidence="6">
    <location>
        <begin position="536"/>
        <end position="546"/>
    </location>
</feature>
<feature type="transmembrane region" description="Helical" evidence="7">
    <location>
        <begin position="215"/>
        <end position="240"/>
    </location>
</feature>
<feature type="transmembrane region" description="Helical" evidence="7">
    <location>
        <begin position="182"/>
        <end position="203"/>
    </location>
</feature>
<proteinExistence type="predicted"/>
<keyword evidence="7" id="KW-1133">Transmembrane helix</keyword>
<dbReference type="RefSeq" id="WP_209238933.1">
    <property type="nucleotide sequence ID" value="NZ_JADKMA010000033.1"/>
</dbReference>
<dbReference type="PANTHER" id="PTHR19271">
    <property type="entry name" value="CYTOCHROME B"/>
    <property type="match status" value="1"/>
</dbReference>
<evidence type="ECO:0000256" key="1">
    <source>
        <dbReference type="ARBA" id="ARBA00001971"/>
    </source>
</evidence>
<evidence type="ECO:0000256" key="6">
    <source>
        <dbReference type="SAM" id="MobiDB-lite"/>
    </source>
</evidence>
<feature type="domain" description="Cytochrome b/b6 N-terminal region profile" evidence="8">
    <location>
        <begin position="22"/>
        <end position="247"/>
    </location>
</feature>
<dbReference type="Proteomes" id="UP001519064">
    <property type="component" value="Unassembled WGS sequence"/>
</dbReference>